<gene>
    <name evidence="1" type="ORF">JMUB3934_0850</name>
</gene>
<name>A0A510KHH8_9FUSO</name>
<sequence>MFLNRGLKQGVEMLKKEVSIDGTKYKVIINDSQPVNTYTSISGVGKAEISNLNHAEKNF</sequence>
<accession>A0A510KHH8</accession>
<evidence type="ECO:0000313" key="2">
    <source>
        <dbReference type="Proteomes" id="UP000321501"/>
    </source>
</evidence>
<dbReference type="Proteomes" id="UP000321501">
    <property type="component" value="Chromosome"/>
</dbReference>
<dbReference type="RefSeq" id="WP_146964118.1">
    <property type="nucleotide sequence ID" value="NZ_AP019835.1"/>
</dbReference>
<evidence type="ECO:0000313" key="1">
    <source>
        <dbReference type="EMBL" id="BBM49555.1"/>
    </source>
</evidence>
<protein>
    <submittedName>
        <fullName evidence="1">Uncharacterized protein</fullName>
    </submittedName>
</protein>
<reference evidence="1 2" key="1">
    <citation type="submission" date="2019-07" db="EMBL/GenBank/DDBJ databases">
        <title>Complete Genome Sequence of Leptotrichia wadei Strain JMUB3934.</title>
        <authorList>
            <person name="Watanabe S."/>
            <person name="Cui L."/>
        </authorList>
    </citation>
    <scope>NUCLEOTIDE SEQUENCE [LARGE SCALE GENOMIC DNA]</scope>
    <source>
        <strain evidence="1 2">JMUB3934</strain>
    </source>
</reference>
<dbReference type="AlphaFoldDB" id="A0A510KHH8"/>
<organism evidence="1 2">
    <name type="scientific">Leptotrichia wadei</name>
    <dbReference type="NCBI Taxonomy" id="157687"/>
    <lineage>
        <taxon>Bacteria</taxon>
        <taxon>Fusobacteriati</taxon>
        <taxon>Fusobacteriota</taxon>
        <taxon>Fusobacteriia</taxon>
        <taxon>Fusobacteriales</taxon>
        <taxon>Leptotrichiaceae</taxon>
        <taxon>Leptotrichia</taxon>
    </lineage>
</organism>
<dbReference type="EMBL" id="AP019835">
    <property type="protein sequence ID" value="BBM49555.1"/>
    <property type="molecule type" value="Genomic_DNA"/>
</dbReference>
<proteinExistence type="predicted"/>